<feature type="transmembrane region" description="Helical" evidence="10">
    <location>
        <begin position="226"/>
        <end position="246"/>
    </location>
</feature>
<keyword evidence="7 10" id="KW-0472">Membrane</keyword>
<dbReference type="CDD" id="cd13123">
    <property type="entry name" value="MATE_MurJ_like"/>
    <property type="match status" value="1"/>
</dbReference>
<keyword evidence="6 10" id="KW-1133">Transmembrane helix</keyword>
<evidence type="ECO:0000256" key="8">
    <source>
        <dbReference type="ARBA" id="ARBA00060041"/>
    </source>
</evidence>
<feature type="transmembrane region" description="Helical" evidence="10">
    <location>
        <begin position="444"/>
        <end position="463"/>
    </location>
</feature>
<feature type="transmembrane region" description="Helical" evidence="10">
    <location>
        <begin position="350"/>
        <end position="370"/>
    </location>
</feature>
<keyword evidence="3 10" id="KW-0812">Transmembrane</keyword>
<evidence type="ECO:0000313" key="13">
    <source>
        <dbReference type="Proteomes" id="UP000063308"/>
    </source>
</evidence>
<dbReference type="GO" id="GO:0071555">
    <property type="term" value="P:cell wall organization"/>
    <property type="evidence" value="ECO:0007669"/>
    <property type="project" value="UniProtKB-UniRule"/>
</dbReference>
<name>A0A0E4BPC0_9BRAD</name>
<dbReference type="NCBIfam" id="TIGR01695">
    <property type="entry name" value="murJ_mviN"/>
    <property type="match status" value="1"/>
</dbReference>
<evidence type="ECO:0000313" key="12">
    <source>
        <dbReference type="EMBL" id="BAR56811.1"/>
    </source>
</evidence>
<gene>
    <name evidence="10" type="primary">murJ</name>
    <name evidence="12" type="ORF">NK6_3635</name>
</gene>
<feature type="transmembrane region" description="Helical" evidence="10">
    <location>
        <begin position="420"/>
        <end position="438"/>
    </location>
</feature>
<evidence type="ECO:0000256" key="11">
    <source>
        <dbReference type="PIRNR" id="PIRNR002869"/>
    </source>
</evidence>
<dbReference type="PRINTS" id="PR01806">
    <property type="entry name" value="VIRFACTRMVIN"/>
</dbReference>
<proteinExistence type="inferred from homology"/>
<feature type="transmembrane region" description="Helical" evidence="10">
    <location>
        <begin position="202"/>
        <end position="220"/>
    </location>
</feature>
<feature type="transmembrane region" description="Helical" evidence="10">
    <location>
        <begin position="171"/>
        <end position="190"/>
    </location>
</feature>
<evidence type="ECO:0000256" key="6">
    <source>
        <dbReference type="ARBA" id="ARBA00022989"/>
    </source>
</evidence>
<evidence type="ECO:0000256" key="10">
    <source>
        <dbReference type="HAMAP-Rule" id="MF_02078"/>
    </source>
</evidence>
<keyword evidence="10 11" id="KW-0961">Cell wall biogenesis/degradation</keyword>
<feature type="transmembrane region" description="Helical" evidence="10">
    <location>
        <begin position="390"/>
        <end position="408"/>
    </location>
</feature>
<dbReference type="GO" id="GO:0005886">
    <property type="term" value="C:plasma membrane"/>
    <property type="evidence" value="ECO:0007669"/>
    <property type="project" value="UniProtKB-SubCell"/>
</dbReference>
<organism evidence="12 13">
    <name type="scientific">Bradyrhizobium diazoefficiens</name>
    <dbReference type="NCBI Taxonomy" id="1355477"/>
    <lineage>
        <taxon>Bacteria</taxon>
        <taxon>Pseudomonadati</taxon>
        <taxon>Pseudomonadota</taxon>
        <taxon>Alphaproteobacteria</taxon>
        <taxon>Hyphomicrobiales</taxon>
        <taxon>Nitrobacteraceae</taxon>
        <taxon>Bradyrhizobium</taxon>
    </lineage>
</organism>
<dbReference type="PANTHER" id="PTHR43486:SF1">
    <property type="entry name" value="LIPID II FLIPPASE MURJ-RELATED"/>
    <property type="match status" value="1"/>
</dbReference>
<accession>A0A0E4BPC0</accession>
<feature type="transmembrane region" description="Helical" evidence="10">
    <location>
        <begin position="509"/>
        <end position="530"/>
    </location>
</feature>
<dbReference type="Pfam" id="PF03023">
    <property type="entry name" value="MurJ"/>
    <property type="match status" value="1"/>
</dbReference>
<keyword evidence="10 11" id="KW-0813">Transport</keyword>
<dbReference type="InterPro" id="IPR004268">
    <property type="entry name" value="MurJ"/>
</dbReference>
<feature type="transmembrane region" description="Helical" evidence="10">
    <location>
        <begin position="66"/>
        <end position="86"/>
    </location>
</feature>
<keyword evidence="2 10" id="KW-1003">Cell membrane</keyword>
<evidence type="ECO:0000256" key="3">
    <source>
        <dbReference type="ARBA" id="ARBA00022692"/>
    </source>
</evidence>
<keyword evidence="4 10" id="KW-0133">Cell shape</keyword>
<comment type="subcellular location">
    <subcellularLocation>
        <location evidence="10">Cell inner membrane</location>
        <topology evidence="10">Multi-pass membrane protein</topology>
    </subcellularLocation>
    <subcellularLocation>
        <location evidence="1">Cell membrane</location>
        <topology evidence="1">Multi-pass membrane protein</topology>
    </subcellularLocation>
</comment>
<reference evidence="12 13" key="1">
    <citation type="submission" date="2014-11" db="EMBL/GenBank/DDBJ databases">
        <title>Symbiosis island explosion on the genome of extra-slow-growing strains of soybean bradyrhizobia with massive insertion sequences.</title>
        <authorList>
            <person name="Iida T."/>
            <person name="Minamisawa K."/>
        </authorList>
    </citation>
    <scope>NUCLEOTIDE SEQUENCE [LARGE SCALE GENOMIC DNA]</scope>
    <source>
        <strain evidence="12 13">NK6</strain>
    </source>
</reference>
<dbReference type="GO" id="GO:0008360">
    <property type="term" value="P:regulation of cell shape"/>
    <property type="evidence" value="ECO:0007669"/>
    <property type="project" value="UniProtKB-UniRule"/>
</dbReference>
<evidence type="ECO:0000256" key="9">
    <source>
        <dbReference type="ARBA" id="ARBA00061532"/>
    </source>
</evidence>
<keyword evidence="5 10" id="KW-0573">Peptidoglycan synthesis</keyword>
<comment type="similarity">
    <text evidence="9 10 11">Belongs to the MurJ/MviN family.</text>
</comment>
<dbReference type="HAMAP" id="MF_02078">
    <property type="entry name" value="MurJ_MviN"/>
    <property type="match status" value="1"/>
</dbReference>
<dbReference type="PIRSF" id="PIRSF002869">
    <property type="entry name" value="MviN"/>
    <property type="match status" value="1"/>
</dbReference>
<protein>
    <recommendedName>
        <fullName evidence="10">Probable lipid II flippase MurJ</fullName>
    </recommendedName>
</protein>
<feature type="transmembrane region" description="Helical" evidence="10">
    <location>
        <begin position="121"/>
        <end position="151"/>
    </location>
</feature>
<evidence type="ECO:0000256" key="1">
    <source>
        <dbReference type="ARBA" id="ARBA00004651"/>
    </source>
</evidence>
<comment type="function">
    <text evidence="8 10 11">Involved in peptidoglycan biosynthesis. Transports lipid-linked peptidoglycan precursors from the inner to the outer leaflet of the cytoplasmic membrane.</text>
</comment>
<evidence type="ECO:0000256" key="4">
    <source>
        <dbReference type="ARBA" id="ARBA00022960"/>
    </source>
</evidence>
<dbReference type="Proteomes" id="UP000063308">
    <property type="component" value="Chromosome"/>
</dbReference>
<feature type="transmembrane region" description="Helical" evidence="10">
    <location>
        <begin position="311"/>
        <end position="329"/>
    </location>
</feature>
<dbReference type="EMBL" id="AP014685">
    <property type="protein sequence ID" value="BAR56811.1"/>
    <property type="molecule type" value="Genomic_DNA"/>
</dbReference>
<feature type="transmembrane region" description="Helical" evidence="10">
    <location>
        <begin position="484"/>
        <end position="503"/>
    </location>
</feature>
<comment type="pathway">
    <text evidence="10">Cell wall biogenesis; peptidoglycan biosynthesis.</text>
</comment>
<keyword evidence="10" id="KW-0997">Cell inner membrane</keyword>
<dbReference type="PANTHER" id="PTHR43486">
    <property type="entry name" value="LIPID II FLIPPASE MURJ-RELATED"/>
    <property type="match status" value="1"/>
</dbReference>
<evidence type="ECO:0000256" key="5">
    <source>
        <dbReference type="ARBA" id="ARBA00022984"/>
    </source>
</evidence>
<evidence type="ECO:0000256" key="2">
    <source>
        <dbReference type="ARBA" id="ARBA00022475"/>
    </source>
</evidence>
<evidence type="ECO:0000256" key="7">
    <source>
        <dbReference type="ARBA" id="ARBA00023136"/>
    </source>
</evidence>
<dbReference type="GO" id="GO:0009252">
    <property type="term" value="P:peptidoglycan biosynthetic process"/>
    <property type="evidence" value="ECO:0007669"/>
    <property type="project" value="UniProtKB-UniRule"/>
</dbReference>
<sequence length="550" mass="56913">MILFGGLRLPGKSASCLPEIWLAAYHDPAFAGKPRYYAHAMIRSFLTASTGTLASRLLGFARDSMIAALLGTGAVADAFLAAFQLVNVVRRLLSEGALNAALIPAWLRIRDRDGEAAASAFAGRVLGTVSAALIAISVVIALLMPLIITVIAPGFLGSSSLDLAVQNARLMLPYLAFAGPVTVLMGLLNAQGRFALTAFSPLLFNIALIAAIATLLVWHADATSAAWMLAATVGIAGLLQLAMLLSQRSGRLAAPLRASFDKEMRGFFAKAIPGMIASSGPQWLMVAGAIIASATPSAVSWLYFANRLIELPLGIVGVAMGTVLVPELTRAVTGGDRDAVAHAESRALELATGLALPATLGLIVLAEPIVRLLFEHGAFGADDSTATARALMWLALGLPAHVLIKALSPAFYARSDTMTPLLATAKGFVVAVALAVLLGHFFGASGIAASIAAGAWSSALSLLRKGTGEFGFSVDTAARRRLPRIVLAASAMGALLWLTAGLVPPEAHGVIKFIVLGVQIAAGIAVYGLLLQILGAASWREAAAALRRPA</sequence>
<dbReference type="GO" id="GO:0015648">
    <property type="term" value="F:lipid-linked peptidoglycan transporter activity"/>
    <property type="evidence" value="ECO:0007669"/>
    <property type="project" value="UniProtKB-UniRule"/>
</dbReference>
<dbReference type="UniPathway" id="UPA00219"/>
<dbReference type="AlphaFoldDB" id="A0A0E4BPC0"/>